<evidence type="ECO:0000256" key="2">
    <source>
        <dbReference type="ARBA" id="ARBA00023136"/>
    </source>
</evidence>
<dbReference type="PANTHER" id="PTHR37042:SF4">
    <property type="entry name" value="OUTER MEMBRANE PROTEIN RV1973"/>
    <property type="match status" value="1"/>
</dbReference>
<dbReference type="RefSeq" id="WP_085304003.1">
    <property type="nucleotide sequence ID" value="NZ_AP022594.1"/>
</dbReference>
<dbReference type="AlphaFoldDB" id="A0A7I7SGJ6"/>
<name>A0A7I7SGJ6_9MYCO</name>
<dbReference type="OrthoDB" id="4620550at2"/>
<reference evidence="3 4" key="1">
    <citation type="submission" date="2017-04" db="EMBL/GenBank/DDBJ databases">
        <title>The new phylogeny of genus Mycobacterium.</title>
        <authorList>
            <person name="Tortoli E."/>
            <person name="Trovato A."/>
            <person name="Cirillo D.M."/>
        </authorList>
    </citation>
    <scope>NUCLEOTIDE SEQUENCE [LARGE SCALE GENOMIC DNA]</scope>
    <source>
        <strain evidence="3 4">KCTC 19819</strain>
    </source>
</reference>
<dbReference type="PANTHER" id="PTHR37042">
    <property type="entry name" value="OUTER MEMBRANE PROTEIN RV1973"/>
    <property type="match status" value="1"/>
</dbReference>
<dbReference type="Proteomes" id="UP000193577">
    <property type="component" value="Unassembled WGS sequence"/>
</dbReference>
<protein>
    <submittedName>
        <fullName evidence="3">Uncharacterized protein</fullName>
    </submittedName>
</protein>
<sequence length="196" mass="21086">MSPRRRVTGAHPVPAFDAGEAADASAAAARRPRDRGLVAAGVAAALLMVAALAAGVAIVIPHERHHRTTTQEAAVLDVARSFTVEFMSPDPTGEFGANRYVDRMTAQVTGEFGQWWEQEQNAILIQVAKGPQIEATVLAAGLERWNDDGSADVLVVVRRAIKDEDGNTVAEPTERVLETLRQEGDRWKISNLSPVA</sequence>
<evidence type="ECO:0000313" key="3">
    <source>
        <dbReference type="EMBL" id="OSC33403.1"/>
    </source>
</evidence>
<comment type="caution">
    <text evidence="3">The sequence shown here is derived from an EMBL/GenBank/DDBJ whole genome shotgun (WGS) entry which is preliminary data.</text>
</comment>
<keyword evidence="4" id="KW-1185">Reference proteome</keyword>
<gene>
    <name evidence="3" type="ORF">B8W67_11055</name>
</gene>
<dbReference type="EMBL" id="NCXO01000022">
    <property type="protein sequence ID" value="OSC33403.1"/>
    <property type="molecule type" value="Genomic_DNA"/>
</dbReference>
<comment type="subcellular location">
    <subcellularLocation>
        <location evidence="1">Membrane</location>
    </subcellularLocation>
</comment>
<accession>A0A7I7SGJ6</accession>
<organism evidence="3 4">
    <name type="scientific">Mycolicibacillus koreensis</name>
    <dbReference type="NCBI Taxonomy" id="1069220"/>
    <lineage>
        <taxon>Bacteria</taxon>
        <taxon>Bacillati</taxon>
        <taxon>Actinomycetota</taxon>
        <taxon>Actinomycetes</taxon>
        <taxon>Mycobacteriales</taxon>
        <taxon>Mycobacteriaceae</taxon>
        <taxon>Mycolicibacillus</taxon>
    </lineage>
</organism>
<evidence type="ECO:0000256" key="1">
    <source>
        <dbReference type="ARBA" id="ARBA00004370"/>
    </source>
</evidence>
<evidence type="ECO:0000313" key="4">
    <source>
        <dbReference type="Proteomes" id="UP000193577"/>
    </source>
</evidence>
<dbReference type="GO" id="GO:0016020">
    <property type="term" value="C:membrane"/>
    <property type="evidence" value="ECO:0007669"/>
    <property type="project" value="UniProtKB-SubCell"/>
</dbReference>
<proteinExistence type="predicted"/>
<keyword evidence="2" id="KW-0472">Membrane</keyword>